<dbReference type="Pfam" id="PF00155">
    <property type="entry name" value="Aminotran_1_2"/>
    <property type="match status" value="1"/>
</dbReference>
<comment type="caution">
    <text evidence="7">The sequence shown here is derived from an EMBL/GenBank/DDBJ whole genome shotgun (WGS) entry which is preliminary data.</text>
</comment>
<keyword evidence="2" id="KW-0808">Transferase</keyword>
<dbReference type="PROSITE" id="PS00599">
    <property type="entry name" value="AA_TRANSFER_CLASS_2"/>
    <property type="match status" value="1"/>
</dbReference>
<dbReference type="InterPro" id="IPR004839">
    <property type="entry name" value="Aminotransferase_I/II_large"/>
</dbReference>
<evidence type="ECO:0000256" key="3">
    <source>
        <dbReference type="ARBA" id="ARBA00022898"/>
    </source>
</evidence>
<accession>A4BMX5</accession>
<dbReference type="Proteomes" id="UP000003374">
    <property type="component" value="Unassembled WGS sequence"/>
</dbReference>
<evidence type="ECO:0000256" key="2">
    <source>
        <dbReference type="ARBA" id="ARBA00022679"/>
    </source>
</evidence>
<dbReference type="eggNOG" id="COG0156">
    <property type="taxonomic scope" value="Bacteria"/>
</dbReference>
<dbReference type="NCBIfam" id="NF047599">
    <property type="entry name" value="SerpalmtaseBetaP"/>
    <property type="match status" value="1"/>
</dbReference>
<protein>
    <submittedName>
        <fullName evidence="7">8-amino-7-oxononanoate synthase</fullName>
    </submittedName>
</protein>
<dbReference type="InterPro" id="IPR050087">
    <property type="entry name" value="AON_synthase_class-II"/>
</dbReference>
<dbReference type="InterPro" id="IPR015424">
    <property type="entry name" value="PyrdxlP-dep_Trfase"/>
</dbReference>
<dbReference type="PANTHER" id="PTHR13693:SF3">
    <property type="entry name" value="LD36009P"/>
    <property type="match status" value="1"/>
</dbReference>
<comment type="cofactor">
    <cofactor evidence="1 4">
        <name>pyridoxal 5'-phosphate</name>
        <dbReference type="ChEBI" id="CHEBI:597326"/>
    </cofactor>
</comment>
<feature type="coiled-coil region" evidence="5">
    <location>
        <begin position="152"/>
        <end position="179"/>
    </location>
</feature>
<dbReference type="HOGENOM" id="CLU_015846_11_0_6"/>
<dbReference type="GO" id="GO:0016740">
    <property type="term" value="F:transferase activity"/>
    <property type="evidence" value="ECO:0007669"/>
    <property type="project" value="UniProtKB-KW"/>
</dbReference>
<sequence length="404" mass="43889">MALFDKFNKLANDRAELFPTGLSPFETRIEEVYSPTEARIGGRRVLLAGTNNYLGLTFAPECIEAAHKAVEREGTGTTGSRMANGSYGGHYALEAELGDFYRCNSVIVFSTGYLASLGLIGTLAGAQDIILLDADCHASIYDACRLSGAQIIRFRHNDVADLERRLQRLRERTENTLIVVEGLYSMLGDRAPLAEIAAVKRRHGGYLVVDEAHSLGVLGEHGRGLSEEAGVAAEVDFVLGTFSKSLGAVGGFLASNHPESEFLRYASRPYIFTASPSPSVVASTRAALQLLRNRPQLRERLWANATQLYHQLRALGYQLGPEPSPVVATLLGSRQQAVAFWQGLLERNIYVNLVLPPAAPGGYTLVRCSVSAAHTPAQIDTICEAFADLRAMLKRSDTPDSHRG</sequence>
<dbReference type="SUPFAM" id="SSF53383">
    <property type="entry name" value="PLP-dependent transferases"/>
    <property type="match status" value="1"/>
</dbReference>
<gene>
    <name evidence="7" type="ORF">NB231_08988</name>
</gene>
<dbReference type="Gene3D" id="3.40.640.10">
    <property type="entry name" value="Type I PLP-dependent aspartate aminotransferase-like (Major domain)"/>
    <property type="match status" value="1"/>
</dbReference>
<comment type="similarity">
    <text evidence="4">Belongs to the class-II pyridoxal-phosphate-dependent aminotransferase family.</text>
</comment>
<dbReference type="CDD" id="cd06454">
    <property type="entry name" value="KBL_like"/>
    <property type="match status" value="1"/>
</dbReference>
<evidence type="ECO:0000259" key="6">
    <source>
        <dbReference type="Pfam" id="PF00155"/>
    </source>
</evidence>
<dbReference type="Gene3D" id="3.90.1150.10">
    <property type="entry name" value="Aspartate Aminotransferase, domain 1"/>
    <property type="match status" value="1"/>
</dbReference>
<dbReference type="RefSeq" id="WP_005001652.1">
    <property type="nucleotide sequence ID" value="NZ_CH672427.1"/>
</dbReference>
<evidence type="ECO:0000313" key="7">
    <source>
        <dbReference type="EMBL" id="EAR22574.1"/>
    </source>
</evidence>
<evidence type="ECO:0000256" key="1">
    <source>
        <dbReference type="ARBA" id="ARBA00001933"/>
    </source>
</evidence>
<feature type="domain" description="Aminotransferase class I/classII large" evidence="6">
    <location>
        <begin position="49"/>
        <end position="386"/>
    </location>
</feature>
<dbReference type="OrthoDB" id="9807157at2"/>
<organism evidence="7 8">
    <name type="scientific">Nitrococcus mobilis Nb-231</name>
    <dbReference type="NCBI Taxonomy" id="314278"/>
    <lineage>
        <taxon>Bacteria</taxon>
        <taxon>Pseudomonadati</taxon>
        <taxon>Pseudomonadota</taxon>
        <taxon>Gammaproteobacteria</taxon>
        <taxon>Chromatiales</taxon>
        <taxon>Ectothiorhodospiraceae</taxon>
        <taxon>Nitrococcus</taxon>
    </lineage>
</organism>
<proteinExistence type="inferred from homology"/>
<dbReference type="InterPro" id="IPR001917">
    <property type="entry name" value="Aminotrans_II_pyridoxalP_BS"/>
</dbReference>
<dbReference type="AlphaFoldDB" id="A4BMX5"/>
<evidence type="ECO:0000256" key="4">
    <source>
        <dbReference type="RuleBase" id="RU003693"/>
    </source>
</evidence>
<keyword evidence="5" id="KW-0175">Coiled coil</keyword>
<reference evidence="7 8" key="1">
    <citation type="submission" date="2006-02" db="EMBL/GenBank/DDBJ databases">
        <authorList>
            <person name="Waterbury J."/>
            <person name="Ferriera S."/>
            <person name="Johnson J."/>
            <person name="Kravitz S."/>
            <person name="Halpern A."/>
            <person name="Remington K."/>
            <person name="Beeson K."/>
            <person name="Tran B."/>
            <person name="Rogers Y.-H."/>
            <person name="Friedman R."/>
            <person name="Venter J.C."/>
        </authorList>
    </citation>
    <scope>NUCLEOTIDE SEQUENCE [LARGE SCALE GENOMIC DNA]</scope>
    <source>
        <strain evidence="7 8">Nb-231</strain>
    </source>
</reference>
<keyword evidence="3 4" id="KW-0663">Pyridoxal phosphate</keyword>
<dbReference type="InterPro" id="IPR015422">
    <property type="entry name" value="PyrdxlP-dep_Trfase_small"/>
</dbReference>
<dbReference type="InterPro" id="IPR015421">
    <property type="entry name" value="PyrdxlP-dep_Trfase_major"/>
</dbReference>
<dbReference type="EMBL" id="AAOF01000002">
    <property type="protein sequence ID" value="EAR22574.1"/>
    <property type="molecule type" value="Genomic_DNA"/>
</dbReference>
<dbReference type="GO" id="GO:0030170">
    <property type="term" value="F:pyridoxal phosphate binding"/>
    <property type="evidence" value="ECO:0007669"/>
    <property type="project" value="InterPro"/>
</dbReference>
<evidence type="ECO:0000313" key="8">
    <source>
        <dbReference type="Proteomes" id="UP000003374"/>
    </source>
</evidence>
<keyword evidence="8" id="KW-1185">Reference proteome</keyword>
<evidence type="ECO:0000256" key="5">
    <source>
        <dbReference type="SAM" id="Coils"/>
    </source>
</evidence>
<dbReference type="STRING" id="314278.NB231_08988"/>
<dbReference type="PANTHER" id="PTHR13693">
    <property type="entry name" value="CLASS II AMINOTRANSFERASE/8-AMINO-7-OXONONANOATE SYNTHASE"/>
    <property type="match status" value="1"/>
</dbReference>
<name>A4BMX5_9GAMM</name>